<dbReference type="STRING" id="71139.A0A058ZU92"/>
<keyword evidence="1" id="KW-0489">Methyltransferase</keyword>
<proteinExistence type="predicted"/>
<evidence type="ECO:0000256" key="4">
    <source>
        <dbReference type="ARBA" id="ARBA00022842"/>
    </source>
</evidence>
<dbReference type="EMBL" id="MU848446">
    <property type="protein sequence ID" value="KAK2632543.1"/>
    <property type="molecule type" value="Genomic_DNA"/>
</dbReference>
<reference evidence="6" key="4">
    <citation type="submission" date="2023-07" db="EMBL/GenBank/DDBJ databases">
        <authorList>
            <person name="Myburg A.A."/>
            <person name="Grattapaglia D."/>
            <person name="Tuskan G.A."/>
            <person name="Hellsten U."/>
            <person name="Hayes R.D."/>
            <person name="Grimwood J."/>
            <person name="Jenkins J."/>
            <person name="Lindquist E."/>
            <person name="Tice H."/>
            <person name="Bauer D."/>
            <person name="Goodstein D.M."/>
            <person name="Dubchak I."/>
            <person name="Poliakov A."/>
            <person name="Mizrachi E."/>
            <person name="Kullan A.R."/>
            <person name="Hussey S.G."/>
            <person name="Pinard D."/>
            <person name="Van D.M."/>
            <person name="Singh P."/>
            <person name="Van J.I."/>
            <person name="Silva-Junior O.B."/>
            <person name="Togawa R.C."/>
            <person name="Pappas M.R."/>
            <person name="Faria D.A."/>
            <person name="Sansaloni C.P."/>
            <person name="Petroli C.D."/>
            <person name="Yang X."/>
            <person name="Ranjan P."/>
            <person name="Tschaplinski T.J."/>
            <person name="Ye C.Y."/>
            <person name="Li T."/>
            <person name="Sterck L."/>
            <person name="Vanneste K."/>
            <person name="Murat F."/>
            <person name="Soler M."/>
            <person name="Clemente H.S."/>
            <person name="Saidi N."/>
            <person name="Cassan-Wang H."/>
            <person name="Dunand C."/>
            <person name="Hefer C.A."/>
            <person name="Bornberg-Bauer E."/>
            <person name="Kersting A.R."/>
            <person name="Vining K."/>
            <person name="Amarasinghe V."/>
            <person name="Ranik M."/>
            <person name="Naithani S."/>
            <person name="Elser J."/>
            <person name="Boyd A.E."/>
            <person name="Liston A."/>
            <person name="Spatafora J.W."/>
            <person name="Dharmwardhana P."/>
            <person name="Raja R."/>
            <person name="Sullivan C."/>
            <person name="Romanel E."/>
            <person name="Alves-Ferreira M."/>
            <person name="Kulheim C."/>
            <person name="Foley W."/>
            <person name="Carocha V."/>
            <person name="Paiva J."/>
            <person name="Kudrna D."/>
            <person name="Brommonschenkel S.H."/>
            <person name="Pasquali G."/>
            <person name="Byrne M."/>
            <person name="Rigault P."/>
            <person name="Tibbits J."/>
            <person name="Spokevicius A."/>
            <person name="Jones R.C."/>
            <person name="Steane D.A."/>
            <person name="Vaillancourt R.E."/>
            <person name="Potts B.M."/>
            <person name="Joubert F."/>
            <person name="Barry K."/>
            <person name="Pappas G.J."/>
            <person name="Strauss S.H."/>
            <person name="Jaiswal P."/>
            <person name="Grima-Pettenati J."/>
            <person name="Salse J."/>
            <person name="Van D.P."/>
            <person name="Rokhsar D.S."/>
            <person name="Schmutz J."/>
        </authorList>
    </citation>
    <scope>NUCLEOTIDE SEQUENCE</scope>
    <source>
        <tissue evidence="6">Leaf extractions</tissue>
    </source>
</reference>
<dbReference type="OMA" id="YPMKSGD"/>
<dbReference type="GO" id="GO:0032259">
    <property type="term" value="P:methylation"/>
    <property type="evidence" value="ECO:0000318"/>
    <property type="project" value="GO_Central"/>
</dbReference>
<dbReference type="SUPFAM" id="SSF53335">
    <property type="entry name" value="S-adenosyl-L-methionine-dependent methyltransferases"/>
    <property type="match status" value="1"/>
</dbReference>
<evidence type="ECO:0000313" key="7">
    <source>
        <dbReference type="EMBL" id="KCW44994.1"/>
    </source>
</evidence>
<dbReference type="InParanoid" id="A0A058ZU92"/>
<keyword evidence="2" id="KW-0808">Transferase</keyword>
<name>A0A058ZU92_EUCGR</name>
<gene>
    <name evidence="7" type="ORF">EUGRSUZ_L01414</name>
</gene>
<dbReference type="InterPro" id="IPR042086">
    <property type="entry name" value="MeTrfase_capping"/>
</dbReference>
<dbReference type="PANTHER" id="PTHR31009">
    <property type="entry name" value="S-ADENOSYL-L-METHIONINE:CARBOXYL METHYLTRANSFERASE FAMILY PROTEIN"/>
    <property type="match status" value="1"/>
</dbReference>
<keyword evidence="8" id="KW-1185">Reference proteome</keyword>
<feature type="region of interest" description="Disordered" evidence="5">
    <location>
        <begin position="1"/>
        <end position="24"/>
    </location>
</feature>
<reference evidence="6" key="2">
    <citation type="journal article" date="2014" name="Nature">
        <title>The genome of Eucalyptus grandis.</title>
        <authorList>
            <person name="Myburg A.A."/>
            <person name="Grattapaglia D."/>
            <person name="Tuskan G.A."/>
            <person name="Hellsten U."/>
            <person name="Hayes R.D."/>
            <person name="Grimwood J."/>
            <person name="Jenkins J."/>
            <person name="Lindquist E."/>
            <person name="Tice H."/>
            <person name="Bauer D."/>
            <person name="Goodstein D.M."/>
            <person name="Dubchak I."/>
            <person name="Poliakov A."/>
            <person name="Mizrachi E."/>
            <person name="Kullan A.R."/>
            <person name="Hussey S.G."/>
            <person name="Pinard D."/>
            <person name="van der Merwe K."/>
            <person name="Singh P."/>
            <person name="van Jaarsveld I."/>
            <person name="Silva-Junior O.B."/>
            <person name="Togawa R.C."/>
            <person name="Pappas M.R."/>
            <person name="Faria D.A."/>
            <person name="Sansaloni C.P."/>
            <person name="Petroli C.D."/>
            <person name="Yang X."/>
            <person name="Ranjan P."/>
            <person name="Tschaplinski T.J."/>
            <person name="Ye C.Y."/>
            <person name="Li T."/>
            <person name="Sterck L."/>
            <person name="Vanneste K."/>
            <person name="Murat F."/>
            <person name="Soler M."/>
            <person name="Clemente H.S."/>
            <person name="Saidi N."/>
            <person name="Cassan-Wang H."/>
            <person name="Dunand C."/>
            <person name="Hefer C.A."/>
            <person name="Bornberg-Bauer E."/>
            <person name="Kersting A.R."/>
            <person name="Vining K."/>
            <person name="Amarasinghe V."/>
            <person name="Ranik M."/>
            <person name="Naithani S."/>
            <person name="Elser J."/>
            <person name="Boyd A.E."/>
            <person name="Liston A."/>
            <person name="Spatafora J.W."/>
            <person name="Dharmwardhana P."/>
            <person name="Raja R."/>
            <person name="Sullivan C."/>
            <person name="Romanel E."/>
            <person name="Alves-Ferreira M."/>
            <person name="Kulheim C."/>
            <person name="Foley W."/>
            <person name="Carocha V."/>
            <person name="Paiva J."/>
            <person name="Kudrna D."/>
            <person name="Brommonschenkel S.H."/>
            <person name="Pasquali G."/>
            <person name="Byrne M."/>
            <person name="Rigault P."/>
            <person name="Tibbits J."/>
            <person name="Spokevicius A."/>
            <person name="Jones R.C."/>
            <person name="Steane D.A."/>
            <person name="Vaillancourt R.E."/>
            <person name="Potts B.M."/>
            <person name="Joubert F."/>
            <person name="Barry K."/>
            <person name="Pappas G.J."/>
            <person name="Strauss S.H."/>
            <person name="Jaiswal P."/>
            <person name="Grima-Pettenati J."/>
            <person name="Salse J."/>
            <person name="Van de Peer Y."/>
            <person name="Rokhsar D.S."/>
            <person name="Schmutz J."/>
        </authorList>
    </citation>
    <scope>NUCLEOTIDE SEQUENCE</scope>
    <source>
        <tissue evidence="6">Leaf extractions</tissue>
    </source>
</reference>
<dbReference type="Gramene" id="KCW44994">
    <property type="protein sequence ID" value="KCW44994"/>
    <property type="gene ID" value="EUGRSUZ_L01414"/>
</dbReference>
<dbReference type="Proteomes" id="UP000030711">
    <property type="component" value="Unassembled WGS sequence"/>
</dbReference>
<keyword evidence="4" id="KW-0460">Magnesium</keyword>
<dbReference type="GO" id="GO:0008757">
    <property type="term" value="F:S-adenosylmethionine-dependent methyltransferase activity"/>
    <property type="evidence" value="ECO:0000318"/>
    <property type="project" value="GO_Central"/>
</dbReference>
<organism evidence="7">
    <name type="scientific">Eucalyptus grandis</name>
    <name type="common">Flooded gum</name>
    <dbReference type="NCBI Taxonomy" id="71139"/>
    <lineage>
        <taxon>Eukaryota</taxon>
        <taxon>Viridiplantae</taxon>
        <taxon>Streptophyta</taxon>
        <taxon>Embryophyta</taxon>
        <taxon>Tracheophyta</taxon>
        <taxon>Spermatophyta</taxon>
        <taxon>Magnoliopsida</taxon>
        <taxon>eudicotyledons</taxon>
        <taxon>Gunneridae</taxon>
        <taxon>Pentapetalae</taxon>
        <taxon>rosids</taxon>
        <taxon>malvids</taxon>
        <taxon>Myrtales</taxon>
        <taxon>Myrtaceae</taxon>
        <taxon>Myrtoideae</taxon>
        <taxon>Eucalypteae</taxon>
        <taxon>Eucalyptus</taxon>
    </lineage>
</organism>
<reference evidence="6" key="3">
    <citation type="submission" date="2023-04" db="EMBL/GenBank/DDBJ databases">
        <title>WGS assembly of Eucalyptus grandis.</title>
        <authorList>
            <person name="Myburg A."/>
            <person name="Grattapaglia D."/>
            <person name="Tuskan G."/>
            <person name="Hellsten U."/>
            <person name="Hayes R."/>
            <person name="Grimwood J."/>
            <person name="Jenkins J."/>
            <person name="Lindquist E."/>
            <person name="Tice H."/>
            <person name="Bauer D."/>
            <person name="Goodstein D."/>
            <person name="Dubchak I."/>
            <person name="Poliakov A."/>
            <person name="Mizrachi E."/>
            <person name="Kullan A."/>
            <person name="Hussey S."/>
            <person name="Pinard D."/>
            <person name="Van D."/>
            <person name="Singh P."/>
            <person name="Van J."/>
            <person name="Silva-Junior O."/>
            <person name="Togawa R."/>
            <person name="Pappas M."/>
            <person name="Faria D."/>
            <person name="Sansaloni C."/>
            <person name="Petroli C."/>
            <person name="Yang X."/>
            <person name="Ranjan P."/>
            <person name="Tschaplinski T."/>
            <person name="Ye C."/>
            <person name="Li T."/>
            <person name="Sterck L."/>
            <person name="Vanneste K."/>
            <person name="Murat F."/>
            <person name="Soler M."/>
            <person name="Clemente H."/>
            <person name="Saidi N."/>
            <person name="Cassan-Wang H."/>
            <person name="Dunand C."/>
            <person name="Hefer C."/>
            <person name="Bornberg-Bauer E."/>
            <person name="Kersting A."/>
            <person name="Vining K."/>
            <person name="Amarasinghe V."/>
            <person name="Ranik M."/>
            <person name="Naithani S."/>
            <person name="Elser J."/>
            <person name="Boyd A."/>
            <person name="Liston A."/>
            <person name="Spatafora J."/>
            <person name="Dharmwardhana P."/>
            <person name="Raja R."/>
            <person name="Sullivan C."/>
            <person name="Romanel E."/>
            <person name="Alves-Ferreira M."/>
            <person name="Kulheim C."/>
            <person name="Foley W."/>
            <person name="Carocha V."/>
            <person name="Paiva J."/>
            <person name="Kudrna D."/>
            <person name="Brommonschenkel S."/>
            <person name="Pasquali G."/>
            <person name="Byrne M."/>
            <person name="Rigault P."/>
            <person name="Tibbits J."/>
            <person name="Spokevicius A."/>
            <person name="Jones R."/>
            <person name="Steane D."/>
            <person name="Vaillancourt R."/>
            <person name="Potts B."/>
            <person name="Joubert F."/>
            <person name="Barry K."/>
            <person name="Pappas G."/>
            <person name="Strauss S."/>
            <person name="Jaiswal P."/>
            <person name="Grima-Pettenati J."/>
            <person name="Salse J."/>
            <person name="Van D."/>
            <person name="Rokhsar D."/>
            <person name="Schmutz J."/>
        </authorList>
    </citation>
    <scope>NUCLEOTIDE SEQUENCE</scope>
    <source>
        <tissue evidence="6">Leaf extractions</tissue>
    </source>
</reference>
<dbReference type="AlphaFoldDB" id="A0A058ZU92"/>
<accession>A0A058ZU92</accession>
<dbReference type="GO" id="GO:0046872">
    <property type="term" value="F:metal ion binding"/>
    <property type="evidence" value="ECO:0007669"/>
    <property type="project" value="UniProtKB-KW"/>
</dbReference>
<dbReference type="Gene3D" id="1.10.1200.270">
    <property type="entry name" value="Methyltransferase, alpha-helical capping domain"/>
    <property type="match status" value="2"/>
</dbReference>
<evidence type="ECO:0000313" key="8">
    <source>
        <dbReference type="Proteomes" id="UP000030711"/>
    </source>
</evidence>
<dbReference type="EMBL" id="KK198962">
    <property type="protein sequence ID" value="KCW44994.1"/>
    <property type="molecule type" value="Genomic_DNA"/>
</dbReference>
<dbReference type="InterPro" id="IPR029063">
    <property type="entry name" value="SAM-dependent_MTases_sf"/>
</dbReference>
<keyword evidence="3" id="KW-0479">Metal-binding</keyword>
<evidence type="ECO:0000256" key="3">
    <source>
        <dbReference type="ARBA" id="ARBA00022723"/>
    </source>
</evidence>
<evidence type="ECO:0000256" key="5">
    <source>
        <dbReference type="SAM" id="MobiDB-lite"/>
    </source>
</evidence>
<evidence type="ECO:0000313" key="6">
    <source>
        <dbReference type="EMBL" id="KAK2632543.1"/>
    </source>
</evidence>
<reference evidence="7" key="1">
    <citation type="submission" date="2013-07" db="EMBL/GenBank/DDBJ databases">
        <title>The genome of Eucalyptus grandis.</title>
        <authorList>
            <person name="Schmutz J."/>
            <person name="Hayes R."/>
            <person name="Myburg A."/>
            <person name="Tuskan G."/>
            <person name="Grattapaglia D."/>
            <person name="Rokhsar D.S."/>
        </authorList>
    </citation>
    <scope>NUCLEOTIDE SEQUENCE</scope>
    <source>
        <tissue evidence="7">Leaf extractions</tissue>
    </source>
</reference>
<evidence type="ECO:0000256" key="2">
    <source>
        <dbReference type="ARBA" id="ARBA00022679"/>
    </source>
</evidence>
<evidence type="ECO:0000256" key="1">
    <source>
        <dbReference type="ARBA" id="ARBA00022603"/>
    </source>
</evidence>
<sequence length="319" mass="36014">MGGPSNAFPMNGGEGPHSYSRNSSGQRKFIDRARKLIQEAVAEHLNIEAFSSSGAFLVADLGCSAGPNTLYAVSNVLQAVEQKCQSLGLDSQILEFQVFFNDHVGNNFNTLFRSLPQDRRYHAASVPGSFFGRLFPKNCLHFELQKKFRTSSPAWNKGRIFYPNANKDIIKAYAAQFAKDMEVFLRARASLYLLESCLVDMVKKGTISEERMDEFNLPMYYASPREMKEAVERNGRFSIKKMVELVEGLVEAYPLTGKMIASQMRAALVGLLKEKMQFGKEMLDELFDSFGWKHDESSIFELVRESSITFVLLERSTTN</sequence>
<protein>
    <submittedName>
        <fullName evidence="7">Uncharacterized protein</fullName>
    </submittedName>
</protein>
<dbReference type="Pfam" id="PF03492">
    <property type="entry name" value="Methyltransf_7"/>
    <property type="match status" value="2"/>
</dbReference>
<dbReference type="FunCoup" id="A0A058ZU92">
    <property type="interactions" value="23"/>
</dbReference>
<dbReference type="Gene3D" id="3.40.50.150">
    <property type="entry name" value="Vaccinia Virus protein VP39"/>
    <property type="match status" value="2"/>
</dbReference>
<dbReference type="InterPro" id="IPR005299">
    <property type="entry name" value="MeTrfase_7"/>
</dbReference>